<comment type="caution">
    <text evidence="3">The sequence shown here is derived from an EMBL/GenBank/DDBJ whole genome shotgun (WGS) entry which is preliminary data.</text>
</comment>
<reference evidence="3 5" key="1">
    <citation type="journal article" date="2014" name="BMC Genomics">
        <title>The genome of the intracellular bacterium of the coastal bivalve, Solemya velum: a blueprint for thriving in and out of symbiosis.</title>
        <authorList>
            <person name="Dmytrenko O."/>
            <person name="Russell S.L."/>
            <person name="Loo W.T."/>
            <person name="Fontanez K.M."/>
            <person name="Liao L."/>
            <person name="Roeselers G."/>
            <person name="Sharma R."/>
            <person name="Stewart F.J."/>
            <person name="Newton I.L."/>
            <person name="Woyke T."/>
            <person name="Wu D."/>
            <person name="Lang J.M."/>
            <person name="Eisen J.A."/>
            <person name="Cavanaugh C.M."/>
        </authorList>
    </citation>
    <scope>NUCLEOTIDE SEQUENCE [LARGE SCALE GENOMIC DNA]</scope>
    <source>
        <strain evidence="3 5">WH</strain>
    </source>
</reference>
<evidence type="ECO:0000313" key="6">
    <source>
        <dbReference type="Proteomes" id="UP000190962"/>
    </source>
</evidence>
<dbReference type="RefSeq" id="WP_043115181.1">
    <property type="nucleotide sequence ID" value="NZ_JRAA01000001.1"/>
</dbReference>
<dbReference type="eggNOG" id="COG4726">
    <property type="taxonomic scope" value="Bacteria"/>
</dbReference>
<dbReference type="AlphaFoldDB" id="A0A0B0H8U7"/>
<dbReference type="STRING" id="2340.JV46_13810"/>
<sequence>MNKIIHRKETGVALYVVLIMILITSMLGISAMQASIFETRVAANHQHKNLAFQAAENALMRALGTENPNDVIPASTTPGAAKASSNFFSASHVTGQPATSANLTATYIEKATQDISGYQVDSDILVYELEAEGRVDGTSSRAINKMGIGYIIPNQ</sequence>
<evidence type="ECO:0000256" key="1">
    <source>
        <dbReference type="SAM" id="Phobius"/>
    </source>
</evidence>
<dbReference type="GeneID" id="86991471"/>
<dbReference type="Proteomes" id="UP000030856">
    <property type="component" value="Unassembled WGS sequence"/>
</dbReference>
<keyword evidence="1" id="KW-1133">Transmembrane helix</keyword>
<accession>A0A0B0H8U7</accession>
<dbReference type="EMBL" id="JRAA01000001">
    <property type="protein sequence ID" value="KHF25520.1"/>
    <property type="molecule type" value="Genomic_DNA"/>
</dbReference>
<feature type="domain" description="Type 4 fimbrial biogenesis protein PilX N-terminal" evidence="2">
    <location>
        <begin position="11"/>
        <end position="56"/>
    </location>
</feature>
<protein>
    <submittedName>
        <fullName evidence="3">Type IV pilus assembly protein PilW</fullName>
    </submittedName>
</protein>
<keyword evidence="1" id="KW-0472">Membrane</keyword>
<gene>
    <name evidence="3" type="primary">pilW</name>
    <name evidence="4" type="ORF">BOV88_05305</name>
    <name evidence="3" type="ORF">JV46_13810</name>
</gene>
<reference evidence="4 6" key="2">
    <citation type="submission" date="2016-11" db="EMBL/GenBank/DDBJ databases">
        <title>Mixed transmission modes and dynamic genome evolution in an obligate animal-bacterial symbiosis.</title>
        <authorList>
            <person name="Russell S.L."/>
            <person name="Corbett-Detig R.B."/>
            <person name="Cavanaugh C.M."/>
        </authorList>
    </citation>
    <scope>NUCLEOTIDE SEQUENCE [LARGE SCALE GENOMIC DNA]</scope>
    <source>
        <strain evidence="4">MA-KB16</strain>
    </source>
</reference>
<dbReference type="EMBL" id="MPNX01000005">
    <property type="protein sequence ID" value="OOY35352.1"/>
    <property type="molecule type" value="Genomic_DNA"/>
</dbReference>
<evidence type="ECO:0000313" key="3">
    <source>
        <dbReference type="EMBL" id="KHF25520.1"/>
    </source>
</evidence>
<dbReference type="InterPro" id="IPR025746">
    <property type="entry name" value="PilX_N_dom"/>
</dbReference>
<proteinExistence type="predicted"/>
<organism evidence="3 5">
    <name type="scientific">Solemya velum gill symbiont</name>
    <dbReference type="NCBI Taxonomy" id="2340"/>
    <lineage>
        <taxon>Bacteria</taxon>
        <taxon>Pseudomonadati</taxon>
        <taxon>Pseudomonadota</taxon>
        <taxon>Gammaproteobacteria</taxon>
        <taxon>sulfur-oxidizing symbionts</taxon>
    </lineage>
</organism>
<keyword evidence="5" id="KW-1185">Reference proteome</keyword>
<evidence type="ECO:0000313" key="4">
    <source>
        <dbReference type="EMBL" id="OOY35352.1"/>
    </source>
</evidence>
<feature type="transmembrane region" description="Helical" evidence="1">
    <location>
        <begin position="12"/>
        <end position="32"/>
    </location>
</feature>
<keyword evidence="1" id="KW-0812">Transmembrane</keyword>
<dbReference type="Proteomes" id="UP000190962">
    <property type="component" value="Unassembled WGS sequence"/>
</dbReference>
<dbReference type="Pfam" id="PF14341">
    <property type="entry name" value="PilX_N"/>
    <property type="match status" value="1"/>
</dbReference>
<name>A0A0B0H8U7_SOVGS</name>
<evidence type="ECO:0000259" key="2">
    <source>
        <dbReference type="Pfam" id="PF14341"/>
    </source>
</evidence>
<evidence type="ECO:0000313" key="5">
    <source>
        <dbReference type="Proteomes" id="UP000030856"/>
    </source>
</evidence>